<gene>
    <name evidence="4" type="ORF">MVEN_02299000</name>
</gene>
<reference evidence="4" key="1">
    <citation type="submission" date="2020-05" db="EMBL/GenBank/DDBJ databases">
        <title>Mycena genomes resolve the evolution of fungal bioluminescence.</title>
        <authorList>
            <person name="Tsai I.J."/>
        </authorList>
    </citation>
    <scope>NUCLEOTIDE SEQUENCE</scope>
    <source>
        <strain evidence="4">CCC161011</strain>
    </source>
</reference>
<dbReference type="Gene3D" id="3.40.50.300">
    <property type="entry name" value="P-loop containing nucleotide triphosphate hydrolases"/>
    <property type="match status" value="1"/>
</dbReference>
<dbReference type="Pfam" id="PF24883">
    <property type="entry name" value="NPHP3_N"/>
    <property type="match status" value="1"/>
</dbReference>
<dbReference type="PROSITE" id="PS50837">
    <property type="entry name" value="NACHT"/>
    <property type="match status" value="1"/>
</dbReference>
<dbReference type="EMBL" id="JACAZI010000026">
    <property type="protein sequence ID" value="KAF7334683.1"/>
    <property type="molecule type" value="Genomic_DNA"/>
</dbReference>
<feature type="region of interest" description="Disordered" evidence="2">
    <location>
        <begin position="639"/>
        <end position="671"/>
    </location>
</feature>
<dbReference type="InterPro" id="IPR027417">
    <property type="entry name" value="P-loop_NTPase"/>
</dbReference>
<dbReference type="PANTHER" id="PTHR10039">
    <property type="entry name" value="AMELOGENIN"/>
    <property type="match status" value="1"/>
</dbReference>
<organism evidence="4 5">
    <name type="scientific">Mycena venus</name>
    <dbReference type="NCBI Taxonomy" id="2733690"/>
    <lineage>
        <taxon>Eukaryota</taxon>
        <taxon>Fungi</taxon>
        <taxon>Dikarya</taxon>
        <taxon>Basidiomycota</taxon>
        <taxon>Agaricomycotina</taxon>
        <taxon>Agaricomycetes</taxon>
        <taxon>Agaricomycetidae</taxon>
        <taxon>Agaricales</taxon>
        <taxon>Marasmiineae</taxon>
        <taxon>Mycenaceae</taxon>
        <taxon>Mycena</taxon>
    </lineage>
</organism>
<evidence type="ECO:0000256" key="2">
    <source>
        <dbReference type="SAM" id="MobiDB-lite"/>
    </source>
</evidence>
<keyword evidence="1" id="KW-0677">Repeat</keyword>
<evidence type="ECO:0000256" key="1">
    <source>
        <dbReference type="ARBA" id="ARBA00022737"/>
    </source>
</evidence>
<evidence type="ECO:0000313" key="5">
    <source>
        <dbReference type="Proteomes" id="UP000620124"/>
    </source>
</evidence>
<name>A0A8H6X559_9AGAR</name>
<proteinExistence type="predicted"/>
<sequence>MVEIAVSKHLPLARVLSKLRSAKGKMSKFKSGDSTSSEPGHAASEMSKSPSAVMPTASHLQLKEGFRLFAKTAELCLEGTPFKIPISLLNTCVDLLYKVKGNRTSIRNLFQQTSSRLNLVNKALIRAKSQEATERLTSFASILIHETQDLHALFDRETSEEILMAEEDVSIIVDVLRRINGYVADLQTDIVMSIERNTDEAIEQLNAIRIESWPRSKHATYGADLDATLLKREACTPNTRVTILEYIKQWVEDPAPDCPRVFWLNGHAGAGKSTIAFSIAKHYDTTSELLAANFLCSRQFEDTTKRRYIIPSIVYQLARHSSSFRRALAAVNLGFCDEPDKQMQELLVEPWRRCLRDREFQIPSFLIVVDALDEIADGEGVCFLQQLLSTVRTGDLDGLRFLVTSRPDPDIVDLCNSFPNATYSLQEVNVAEVNNDIITFLHTKLPSLRYKPQLQELARRCGGLFIYAATAVRYITPRPKMTTGEQFDLLKKFLDSNPTGRLLHDGLYEQILWSAFSGLEDTQLFARLRILHAILAIPSPLKTQIVARLDSSFTEELVGLVVSELNAVLYVKADGTISWYHSSFPDFVFDSTRAKFTWDSGAPVDMSCGREARLAFMQRMARLEAAEFVVENEQNREPYVASAPRAPPKGSNRFKHYIRPPLSLPNQPRWK</sequence>
<protein>
    <submittedName>
        <fullName evidence="4">Vegetative incompatibility protein HET-E-1</fullName>
    </submittedName>
</protein>
<dbReference type="PANTHER" id="PTHR10039:SF17">
    <property type="entry name" value="FUNGAL STAND N-TERMINAL GOODBYE DOMAIN-CONTAINING PROTEIN-RELATED"/>
    <property type="match status" value="1"/>
</dbReference>
<dbReference type="OrthoDB" id="3269932at2759"/>
<dbReference type="InterPro" id="IPR007111">
    <property type="entry name" value="NACHT_NTPase"/>
</dbReference>
<feature type="domain" description="NACHT" evidence="3">
    <location>
        <begin position="260"/>
        <end position="408"/>
    </location>
</feature>
<dbReference type="Proteomes" id="UP000620124">
    <property type="component" value="Unassembled WGS sequence"/>
</dbReference>
<dbReference type="SUPFAM" id="SSF52540">
    <property type="entry name" value="P-loop containing nucleoside triphosphate hydrolases"/>
    <property type="match status" value="1"/>
</dbReference>
<feature type="region of interest" description="Disordered" evidence="2">
    <location>
        <begin position="26"/>
        <end position="51"/>
    </location>
</feature>
<dbReference type="InterPro" id="IPR056884">
    <property type="entry name" value="NPHP3-like_N"/>
</dbReference>
<keyword evidence="5" id="KW-1185">Reference proteome</keyword>
<evidence type="ECO:0000259" key="3">
    <source>
        <dbReference type="PROSITE" id="PS50837"/>
    </source>
</evidence>
<dbReference type="AlphaFoldDB" id="A0A8H6X559"/>
<accession>A0A8H6X559</accession>
<evidence type="ECO:0000313" key="4">
    <source>
        <dbReference type="EMBL" id="KAF7334683.1"/>
    </source>
</evidence>
<comment type="caution">
    <text evidence="4">The sequence shown here is derived from an EMBL/GenBank/DDBJ whole genome shotgun (WGS) entry which is preliminary data.</text>
</comment>